<keyword evidence="1" id="KW-0963">Cytoplasm</keyword>
<keyword evidence="5" id="KW-0460">Magnesium</keyword>
<evidence type="ECO:0000256" key="4">
    <source>
        <dbReference type="ARBA" id="ARBA00022741"/>
    </source>
</evidence>
<name>A0A0A7HN62_9CYAN</name>
<dbReference type="GO" id="GO:0006777">
    <property type="term" value="P:Mo-molybdopterin cofactor biosynthetic process"/>
    <property type="evidence" value="ECO:0007669"/>
    <property type="project" value="UniProtKB-KW"/>
</dbReference>
<dbReference type="AlphaFoldDB" id="A0A0A7HN62"/>
<evidence type="ECO:0000256" key="1">
    <source>
        <dbReference type="ARBA" id="ARBA00022490"/>
    </source>
</evidence>
<accession>A0A0A7HN62</accession>
<keyword evidence="4" id="KW-0547">Nucleotide-binding</keyword>
<protein>
    <submittedName>
        <fullName evidence="9">Molybdopterin-guanine dinucleotide biosynthesis protein A</fullName>
        <ecNumber evidence="9">2.7.7.77</ecNumber>
    </submittedName>
</protein>
<dbReference type="SUPFAM" id="SSF53448">
    <property type="entry name" value="Nucleotide-diphospho-sugar transferases"/>
    <property type="match status" value="1"/>
</dbReference>
<evidence type="ECO:0000256" key="5">
    <source>
        <dbReference type="ARBA" id="ARBA00022842"/>
    </source>
</evidence>
<dbReference type="EC" id="2.7.7.77" evidence="9"/>
<organism evidence="9">
    <name type="scientific">uncultured Prochlorococcus sp</name>
    <dbReference type="NCBI Taxonomy" id="159733"/>
    <lineage>
        <taxon>Bacteria</taxon>
        <taxon>Bacillati</taxon>
        <taxon>Cyanobacteriota</taxon>
        <taxon>Cyanophyceae</taxon>
        <taxon>Synechococcales</taxon>
        <taxon>Prochlorococcaceae</taxon>
        <taxon>Prochlorococcus</taxon>
        <taxon>environmental samples</taxon>
    </lineage>
</organism>
<keyword evidence="7" id="KW-0501">Molybdenum cofactor biosynthesis</keyword>
<feature type="domain" description="MobA-like NTP transferase" evidence="8">
    <location>
        <begin position="11"/>
        <end position="151"/>
    </location>
</feature>
<reference evidence="9" key="1">
    <citation type="submission" date="2014-08" db="EMBL/GenBank/DDBJ databases">
        <authorList>
            <person name="Astorga M."/>
            <person name="Ramirez S."/>
            <person name="Ulloa O."/>
        </authorList>
    </citation>
    <scope>NUCLEOTIDE SEQUENCE</scope>
</reference>
<proteinExistence type="predicted"/>
<evidence type="ECO:0000256" key="2">
    <source>
        <dbReference type="ARBA" id="ARBA00022679"/>
    </source>
</evidence>
<reference evidence="9" key="2">
    <citation type="journal article" date="2015" name="ISME J.">
        <title>Genomic potential for nitrogen assimilation in uncultivated members of Prochlorococcus from an anoxic marine zone.</title>
        <authorList>
            <person name="Astorga-Elo M."/>
            <person name="Ramirez-Flandes S."/>
            <person name="DeLong E.F."/>
            <person name="Ulloa O."/>
        </authorList>
    </citation>
    <scope>NUCLEOTIDE SEQUENCE</scope>
</reference>
<dbReference type="EMBL" id="KM282015">
    <property type="protein sequence ID" value="AIZ06003.1"/>
    <property type="molecule type" value="Genomic_DNA"/>
</dbReference>
<keyword evidence="6" id="KW-0342">GTP-binding</keyword>
<evidence type="ECO:0000256" key="7">
    <source>
        <dbReference type="ARBA" id="ARBA00023150"/>
    </source>
</evidence>
<dbReference type="Gene3D" id="3.90.550.10">
    <property type="entry name" value="Spore Coat Polysaccharide Biosynthesis Protein SpsA, Chain A"/>
    <property type="match status" value="1"/>
</dbReference>
<dbReference type="CDD" id="cd02503">
    <property type="entry name" value="MobA"/>
    <property type="match status" value="1"/>
</dbReference>
<evidence type="ECO:0000256" key="3">
    <source>
        <dbReference type="ARBA" id="ARBA00022723"/>
    </source>
</evidence>
<dbReference type="InterPro" id="IPR013482">
    <property type="entry name" value="Molybde_CF_guanTrfase"/>
</dbReference>
<keyword evidence="2 9" id="KW-0808">Transferase</keyword>
<evidence type="ECO:0000259" key="8">
    <source>
        <dbReference type="Pfam" id="PF12804"/>
    </source>
</evidence>
<dbReference type="PANTHER" id="PTHR19136">
    <property type="entry name" value="MOLYBDENUM COFACTOR GUANYLYLTRANSFERASE"/>
    <property type="match status" value="1"/>
</dbReference>
<sequence length="176" mass="19295">MRLLQQRYLSACVLSGGQSRRMGHDKALMPHPAGGTWLSHITGLLIELGLPVKVLSGHPGHQQQLLLVPGVEVFVEPPPWDGPLQALNRLLEQHEQGPLFMAPVDMPNLRLGALQTLISSWQQQPDIAVVAHDGHRLQPLLGIYPFGSRLHRVLVEELSQGNRVGTTGFLVFLIGA</sequence>
<dbReference type="InterPro" id="IPR029044">
    <property type="entry name" value="Nucleotide-diphossugar_trans"/>
</dbReference>
<keyword evidence="9" id="KW-0548">Nucleotidyltransferase</keyword>
<keyword evidence="3" id="KW-0479">Metal-binding</keyword>
<dbReference type="Pfam" id="PF12804">
    <property type="entry name" value="NTP_transf_3"/>
    <property type="match status" value="1"/>
</dbReference>
<dbReference type="PANTHER" id="PTHR19136:SF81">
    <property type="entry name" value="MOLYBDENUM COFACTOR GUANYLYLTRANSFERASE"/>
    <property type="match status" value="1"/>
</dbReference>
<evidence type="ECO:0000313" key="9">
    <source>
        <dbReference type="EMBL" id="AIZ06003.1"/>
    </source>
</evidence>
<dbReference type="GO" id="GO:0061603">
    <property type="term" value="F:molybdenum cofactor guanylyltransferase activity"/>
    <property type="evidence" value="ECO:0007669"/>
    <property type="project" value="UniProtKB-EC"/>
</dbReference>
<evidence type="ECO:0000256" key="6">
    <source>
        <dbReference type="ARBA" id="ARBA00023134"/>
    </source>
</evidence>
<dbReference type="GO" id="GO:0005525">
    <property type="term" value="F:GTP binding"/>
    <property type="evidence" value="ECO:0007669"/>
    <property type="project" value="UniProtKB-KW"/>
</dbReference>
<dbReference type="InterPro" id="IPR025877">
    <property type="entry name" value="MobA-like_NTP_Trfase"/>
</dbReference>
<dbReference type="GO" id="GO:0046872">
    <property type="term" value="F:metal ion binding"/>
    <property type="evidence" value="ECO:0007669"/>
    <property type="project" value="UniProtKB-KW"/>
</dbReference>